<dbReference type="GO" id="GO:0031267">
    <property type="term" value="F:small GTPase binding"/>
    <property type="evidence" value="ECO:0007669"/>
    <property type="project" value="TreeGrafter"/>
</dbReference>
<evidence type="ECO:0000256" key="1">
    <source>
        <dbReference type="SAM" id="MobiDB-lite"/>
    </source>
</evidence>
<dbReference type="InterPro" id="IPR032675">
    <property type="entry name" value="LRR_dom_sf"/>
</dbReference>
<dbReference type="Proteomes" id="UP000037460">
    <property type="component" value="Unassembled WGS sequence"/>
</dbReference>
<evidence type="ECO:0000313" key="3">
    <source>
        <dbReference type="Proteomes" id="UP000037460"/>
    </source>
</evidence>
<accession>A0A0M0K6H3</accession>
<dbReference type="Pfam" id="PF13516">
    <property type="entry name" value="LRR_6"/>
    <property type="match status" value="2"/>
</dbReference>
<feature type="region of interest" description="Disordered" evidence="1">
    <location>
        <begin position="24"/>
        <end position="43"/>
    </location>
</feature>
<dbReference type="Gene3D" id="3.80.10.10">
    <property type="entry name" value="Ribonuclease Inhibitor"/>
    <property type="match status" value="3"/>
</dbReference>
<evidence type="ECO:0000313" key="2">
    <source>
        <dbReference type="EMBL" id="KOO33973.1"/>
    </source>
</evidence>
<keyword evidence="3" id="KW-1185">Reference proteome</keyword>
<dbReference type="GO" id="GO:0005829">
    <property type="term" value="C:cytosol"/>
    <property type="evidence" value="ECO:0007669"/>
    <property type="project" value="TreeGrafter"/>
</dbReference>
<dbReference type="SUPFAM" id="SSF52047">
    <property type="entry name" value="RNI-like"/>
    <property type="match status" value="1"/>
</dbReference>
<feature type="compositionally biased region" description="Acidic residues" evidence="1">
    <location>
        <begin position="26"/>
        <end position="39"/>
    </location>
</feature>
<gene>
    <name evidence="2" type="ORF">Ctob_012421</name>
</gene>
<proteinExistence type="predicted"/>
<dbReference type="InterPro" id="IPR027038">
    <property type="entry name" value="RanGap"/>
</dbReference>
<dbReference type="EMBL" id="JWZX01001363">
    <property type="protein sequence ID" value="KOO33973.1"/>
    <property type="molecule type" value="Genomic_DNA"/>
</dbReference>
<dbReference type="PANTHER" id="PTHR24113:SF15">
    <property type="entry name" value="NACHT DOMAIN-CONTAINING PROTEIN"/>
    <property type="match status" value="1"/>
</dbReference>
<dbReference type="OrthoDB" id="120976at2759"/>
<comment type="caution">
    <text evidence="2">The sequence shown here is derived from an EMBL/GenBank/DDBJ whole genome shotgun (WGS) entry which is preliminary data.</text>
</comment>
<reference evidence="3" key="1">
    <citation type="journal article" date="2015" name="PLoS Genet.">
        <title>Genome Sequence and Transcriptome Analyses of Chrysochromulina tobin: Metabolic Tools for Enhanced Algal Fitness in the Prominent Order Prymnesiales (Haptophyceae).</title>
        <authorList>
            <person name="Hovde B.T."/>
            <person name="Deodato C.R."/>
            <person name="Hunsperger H.M."/>
            <person name="Ryken S.A."/>
            <person name="Yost W."/>
            <person name="Jha R.K."/>
            <person name="Patterson J."/>
            <person name="Monnat R.J. Jr."/>
            <person name="Barlow S.B."/>
            <person name="Starkenburg S.R."/>
            <person name="Cattolico R.A."/>
        </authorList>
    </citation>
    <scope>NUCLEOTIDE SEQUENCE</scope>
    <source>
        <strain evidence="3">CCMP291</strain>
    </source>
</reference>
<dbReference type="InterPro" id="IPR001611">
    <property type="entry name" value="Leu-rich_rpt"/>
</dbReference>
<dbReference type="PANTHER" id="PTHR24113">
    <property type="entry name" value="RAN GTPASE-ACTIVATING PROTEIN 1"/>
    <property type="match status" value="1"/>
</dbReference>
<dbReference type="GO" id="GO:0006913">
    <property type="term" value="P:nucleocytoplasmic transport"/>
    <property type="evidence" value="ECO:0007669"/>
    <property type="project" value="TreeGrafter"/>
</dbReference>
<dbReference type="GO" id="GO:0048471">
    <property type="term" value="C:perinuclear region of cytoplasm"/>
    <property type="evidence" value="ECO:0007669"/>
    <property type="project" value="TreeGrafter"/>
</dbReference>
<dbReference type="AlphaFoldDB" id="A0A0M0K6H3"/>
<sequence length="386" mass="40480">MLPSLARLRWEGFEVNVAAVRGVDLDERDDDEDEYEDESPPFLGGPAETALLSCIEGEGEPPLELLLVAVACAGSGEVRGIPVQMMRDDSVSELDLEESNIGVEGGMLLAYLMPVMGGLTSLNLSSNDIGGYWDDIREEIVSTPEGPKAIADALLVNGGLTSIDVRQNSIAGDGAVQLAAAVLGNLNINFFNEIPIKEMRANSLTELDLNGKYVGVEGGMVVAGLIPVMGGLTKISLANNELGEEGTKAICEALKQNKQNKILKELNLSGFMGTNIGGAAGAMHVADMLGVNGALTALDLSSNCLKDEGVSAVCAAIQSNKETKLASLNFYYNDIGTVGANAVAAMVAVTGALTECNLQYNPCIGKKGEALIRKAMQGRAGFKLRI</sequence>
<dbReference type="GO" id="GO:0005634">
    <property type="term" value="C:nucleus"/>
    <property type="evidence" value="ECO:0007669"/>
    <property type="project" value="TreeGrafter"/>
</dbReference>
<protein>
    <submittedName>
        <fullName evidence="2">Protein nlrc3</fullName>
    </submittedName>
</protein>
<organism evidence="2 3">
    <name type="scientific">Chrysochromulina tobinii</name>
    <dbReference type="NCBI Taxonomy" id="1460289"/>
    <lineage>
        <taxon>Eukaryota</taxon>
        <taxon>Haptista</taxon>
        <taxon>Haptophyta</taxon>
        <taxon>Prymnesiophyceae</taxon>
        <taxon>Prymnesiales</taxon>
        <taxon>Chrysochromulinaceae</taxon>
        <taxon>Chrysochromulina</taxon>
    </lineage>
</organism>
<name>A0A0M0K6H3_9EUKA</name>
<dbReference type="GO" id="GO:0005096">
    <property type="term" value="F:GTPase activator activity"/>
    <property type="evidence" value="ECO:0007669"/>
    <property type="project" value="InterPro"/>
</dbReference>
<dbReference type="SMART" id="SM00368">
    <property type="entry name" value="LRR_RI"/>
    <property type="match status" value="7"/>
</dbReference>